<organism evidence="2 3">
    <name type="scientific">Cellulophaga baltica</name>
    <dbReference type="NCBI Taxonomy" id="76594"/>
    <lineage>
        <taxon>Bacteria</taxon>
        <taxon>Pseudomonadati</taxon>
        <taxon>Bacteroidota</taxon>
        <taxon>Flavobacteriia</taxon>
        <taxon>Flavobacteriales</taxon>
        <taxon>Flavobacteriaceae</taxon>
        <taxon>Cellulophaga</taxon>
    </lineage>
</organism>
<dbReference type="EMBL" id="FNBD01000001">
    <property type="protein sequence ID" value="SDE46879.1"/>
    <property type="molecule type" value="Genomic_DNA"/>
</dbReference>
<dbReference type="Proteomes" id="UP000182114">
    <property type="component" value="Unassembled WGS sequence"/>
</dbReference>
<feature type="region of interest" description="Disordered" evidence="1">
    <location>
        <begin position="1"/>
        <end position="20"/>
    </location>
</feature>
<accession>A0A1G7D5T1</accession>
<keyword evidence="3" id="KW-1185">Reference proteome</keyword>
<evidence type="ECO:0000313" key="2">
    <source>
        <dbReference type="EMBL" id="SDE46879.1"/>
    </source>
</evidence>
<evidence type="ECO:0000313" key="3">
    <source>
        <dbReference type="Proteomes" id="UP000182114"/>
    </source>
</evidence>
<protein>
    <submittedName>
        <fullName evidence="2">Uncharacterized protein</fullName>
    </submittedName>
</protein>
<sequence length="61" mass="7224">MNKSSSSFHPNKFDFVSNDSENLSSIPRNYLFVMQIRNVNFQWMYYYIQISSNLFVGNCIS</sequence>
<reference evidence="3" key="1">
    <citation type="submission" date="2016-10" db="EMBL/GenBank/DDBJ databases">
        <authorList>
            <person name="Varghese N."/>
            <person name="Submissions S."/>
        </authorList>
    </citation>
    <scope>NUCLEOTIDE SEQUENCE [LARGE SCALE GENOMIC DNA]</scope>
    <source>
        <strain evidence="3">DSM 24729</strain>
    </source>
</reference>
<name>A0A1G7D5T1_9FLAO</name>
<evidence type="ECO:0000256" key="1">
    <source>
        <dbReference type="SAM" id="MobiDB-lite"/>
    </source>
</evidence>
<dbReference type="AlphaFoldDB" id="A0A1G7D5T1"/>
<proteinExistence type="predicted"/>
<gene>
    <name evidence="2" type="ORF">SAMN04487992_101365</name>
</gene>